<sequence length="32" mass="3686">MAHAVTTTWREFPALRKPMLDEVWDCLRAAGI</sequence>
<protein>
    <submittedName>
        <fullName evidence="1">Uncharacterized protein</fullName>
    </submittedName>
</protein>
<evidence type="ECO:0000313" key="1">
    <source>
        <dbReference type="EMBL" id="MBB5895946.1"/>
    </source>
</evidence>
<organism evidence="1 2">
    <name type="scientific">Kutzneria kofuensis</name>
    <dbReference type="NCBI Taxonomy" id="103725"/>
    <lineage>
        <taxon>Bacteria</taxon>
        <taxon>Bacillati</taxon>
        <taxon>Actinomycetota</taxon>
        <taxon>Actinomycetes</taxon>
        <taxon>Pseudonocardiales</taxon>
        <taxon>Pseudonocardiaceae</taxon>
        <taxon>Kutzneria</taxon>
    </lineage>
</organism>
<reference evidence="1 2" key="1">
    <citation type="submission" date="2020-08" db="EMBL/GenBank/DDBJ databases">
        <title>Sequencing the genomes of 1000 actinobacteria strains.</title>
        <authorList>
            <person name="Klenk H.-P."/>
        </authorList>
    </citation>
    <scope>NUCLEOTIDE SEQUENCE [LARGE SCALE GENOMIC DNA]</scope>
    <source>
        <strain evidence="1 2">DSM 43851</strain>
    </source>
</reference>
<evidence type="ECO:0000313" key="2">
    <source>
        <dbReference type="Proteomes" id="UP000585638"/>
    </source>
</evidence>
<gene>
    <name evidence="1" type="ORF">BJ998_007142</name>
</gene>
<keyword evidence="2" id="KW-1185">Reference proteome</keyword>
<dbReference type="EMBL" id="JACHIR010000001">
    <property type="protein sequence ID" value="MBB5895946.1"/>
    <property type="molecule type" value="Genomic_DNA"/>
</dbReference>
<dbReference type="Proteomes" id="UP000585638">
    <property type="component" value="Unassembled WGS sequence"/>
</dbReference>
<comment type="caution">
    <text evidence="1">The sequence shown here is derived from an EMBL/GenBank/DDBJ whole genome shotgun (WGS) entry which is preliminary data.</text>
</comment>
<name>A0A7W9KNS4_9PSEU</name>
<proteinExistence type="predicted"/>
<dbReference type="AlphaFoldDB" id="A0A7W9KNS4"/>
<accession>A0A7W9KNS4</accession>